<dbReference type="InterPro" id="IPR046475">
    <property type="entry name" value="DUF6796"/>
</dbReference>
<dbReference type="Proteomes" id="UP000199559">
    <property type="component" value="Unassembled WGS sequence"/>
</dbReference>
<feature type="transmembrane region" description="Helical" evidence="1">
    <location>
        <begin position="193"/>
        <end position="212"/>
    </location>
</feature>
<evidence type="ECO:0000313" key="2">
    <source>
        <dbReference type="EMBL" id="SFJ17632.1"/>
    </source>
</evidence>
<accession>A0A1I3P867</accession>
<evidence type="ECO:0008006" key="4">
    <source>
        <dbReference type="Google" id="ProtNLM"/>
    </source>
</evidence>
<name>A0A1I3P867_9FLAO</name>
<dbReference type="STRING" id="1144750.SAMN05443431_1053"/>
<feature type="transmembrane region" description="Helical" evidence="1">
    <location>
        <begin position="84"/>
        <end position="103"/>
    </location>
</feature>
<keyword evidence="1" id="KW-1133">Transmembrane helix</keyword>
<dbReference type="EMBL" id="FORM01000005">
    <property type="protein sequence ID" value="SFJ17632.1"/>
    <property type="molecule type" value="Genomic_DNA"/>
</dbReference>
<reference evidence="3" key="1">
    <citation type="submission" date="2016-10" db="EMBL/GenBank/DDBJ databases">
        <authorList>
            <person name="Varghese N."/>
            <person name="Submissions S."/>
        </authorList>
    </citation>
    <scope>NUCLEOTIDE SEQUENCE [LARGE SCALE GENOMIC DNA]</scope>
    <source>
        <strain evidence="3">DSM 28881</strain>
    </source>
</reference>
<dbReference type="RefSeq" id="WP_090839537.1">
    <property type="nucleotide sequence ID" value="NZ_FORM01000005.1"/>
</dbReference>
<feature type="transmembrane region" description="Helical" evidence="1">
    <location>
        <begin position="51"/>
        <end position="72"/>
    </location>
</feature>
<protein>
    <recommendedName>
        <fullName evidence="4">DUF4386 domain-containing protein</fullName>
    </recommendedName>
</protein>
<feature type="transmembrane region" description="Helical" evidence="1">
    <location>
        <begin position="7"/>
        <end position="31"/>
    </location>
</feature>
<keyword evidence="3" id="KW-1185">Reference proteome</keyword>
<evidence type="ECO:0000256" key="1">
    <source>
        <dbReference type="SAM" id="Phobius"/>
    </source>
</evidence>
<organism evidence="2 3">
    <name type="scientific">Olleya namhaensis</name>
    <dbReference type="NCBI Taxonomy" id="1144750"/>
    <lineage>
        <taxon>Bacteria</taxon>
        <taxon>Pseudomonadati</taxon>
        <taxon>Bacteroidota</taxon>
        <taxon>Flavobacteriia</taxon>
        <taxon>Flavobacteriales</taxon>
        <taxon>Flavobacteriaceae</taxon>
    </lineage>
</organism>
<gene>
    <name evidence="2" type="ORF">SAMN05443431_1053</name>
</gene>
<dbReference type="AlphaFoldDB" id="A0A1I3P867"/>
<keyword evidence="1" id="KW-0812">Transmembrane</keyword>
<evidence type="ECO:0000313" key="3">
    <source>
        <dbReference type="Proteomes" id="UP000199559"/>
    </source>
</evidence>
<dbReference type="Pfam" id="PF20599">
    <property type="entry name" value="DUF6796"/>
    <property type="match status" value="1"/>
</dbReference>
<keyword evidence="1" id="KW-0472">Membrane</keyword>
<feature type="transmembrane region" description="Helical" evidence="1">
    <location>
        <begin position="138"/>
        <end position="158"/>
    </location>
</feature>
<sequence>MSEKKLIYITGILGLIASITVGLGEFLLHYSNQIVGNSAHYNFFKFVPRENLIYGHFLAVLGTPLYFVGYYHIYKMLKGKENKWAFIVFTLGVLAFTVGGFWITSRAFLGTIVHLQDDINSTVYRQILGNYTLLSESLVQILRVIILLLSAFFIIAIYKSPTYYNKWMAITNPIVILILVFAVYFIIPSIGKYIAPIAMNVTHFILFSLSLYQFNKNFK</sequence>
<proteinExistence type="predicted"/>
<feature type="transmembrane region" description="Helical" evidence="1">
    <location>
        <begin position="170"/>
        <end position="187"/>
    </location>
</feature>